<dbReference type="AlphaFoldDB" id="A0A1Y2BVG4"/>
<keyword evidence="2" id="KW-1185">Reference proteome</keyword>
<sequence>MLAHQNEISVANGFQYANEVWGSFAPFFLSSSVIPVVPLDVCIWPNLLPIVVVHLSVPVPVDVCIWPNLLPIVVVHLSVPVPVDVCIWPNLIPTVVTQLSVPVSGCPVGLDGIFAAADMLPVKITLLTVWNSGLHKTFSRVLSRQIETCALFSDLTTFHTFALCLIFTISLTNLLALFVSSSAKVISECFHNRAQVIDLKLVILTLESKLARSAANAESWKVQNQKTIQIQEEKLQAAYFDVLDLCESLEILAEMEEESFYRFYFATGRDYNDPVAVAERNARERGIVLESRAARKKEEKEEKELQKHYDYLQTRSTLSTIEQTAHDSNWNSLIYATNSPAAIYRWINGWHLDVTRSEF</sequence>
<comment type="caution">
    <text evidence="1">The sequence shown here is derived from an EMBL/GenBank/DDBJ whole genome shotgun (WGS) entry which is preliminary data.</text>
</comment>
<evidence type="ECO:0000313" key="2">
    <source>
        <dbReference type="Proteomes" id="UP000193642"/>
    </source>
</evidence>
<organism evidence="1 2">
    <name type="scientific">Rhizoclosmatium globosum</name>
    <dbReference type="NCBI Taxonomy" id="329046"/>
    <lineage>
        <taxon>Eukaryota</taxon>
        <taxon>Fungi</taxon>
        <taxon>Fungi incertae sedis</taxon>
        <taxon>Chytridiomycota</taxon>
        <taxon>Chytridiomycota incertae sedis</taxon>
        <taxon>Chytridiomycetes</taxon>
        <taxon>Chytridiales</taxon>
        <taxon>Chytriomycetaceae</taxon>
        <taxon>Rhizoclosmatium</taxon>
    </lineage>
</organism>
<evidence type="ECO:0000313" key="1">
    <source>
        <dbReference type="EMBL" id="ORY38617.1"/>
    </source>
</evidence>
<proteinExistence type="predicted"/>
<accession>A0A1Y2BVG4</accession>
<dbReference type="Proteomes" id="UP000193642">
    <property type="component" value="Unassembled WGS sequence"/>
</dbReference>
<reference evidence="1 2" key="1">
    <citation type="submission" date="2016-07" db="EMBL/GenBank/DDBJ databases">
        <title>Pervasive Adenine N6-methylation of Active Genes in Fungi.</title>
        <authorList>
            <consortium name="DOE Joint Genome Institute"/>
            <person name="Mondo S.J."/>
            <person name="Dannebaum R.O."/>
            <person name="Kuo R.C."/>
            <person name="Labutti K."/>
            <person name="Haridas S."/>
            <person name="Kuo A."/>
            <person name="Salamov A."/>
            <person name="Ahrendt S.R."/>
            <person name="Lipzen A."/>
            <person name="Sullivan W."/>
            <person name="Andreopoulos W.B."/>
            <person name="Clum A."/>
            <person name="Lindquist E."/>
            <person name="Daum C."/>
            <person name="Ramamoorthy G.K."/>
            <person name="Gryganskyi A."/>
            <person name="Culley D."/>
            <person name="Magnuson J.K."/>
            <person name="James T.Y."/>
            <person name="O'Malley M.A."/>
            <person name="Stajich J.E."/>
            <person name="Spatafora J.W."/>
            <person name="Visel A."/>
            <person name="Grigoriev I.V."/>
        </authorList>
    </citation>
    <scope>NUCLEOTIDE SEQUENCE [LARGE SCALE GENOMIC DNA]</scope>
    <source>
        <strain evidence="1 2">JEL800</strain>
    </source>
</reference>
<gene>
    <name evidence="1" type="ORF">BCR33DRAFT_788845</name>
</gene>
<dbReference type="OrthoDB" id="10433500at2759"/>
<name>A0A1Y2BVG4_9FUNG</name>
<protein>
    <submittedName>
        <fullName evidence="1">Uncharacterized protein</fullName>
    </submittedName>
</protein>
<dbReference type="EMBL" id="MCGO01000043">
    <property type="protein sequence ID" value="ORY38617.1"/>
    <property type="molecule type" value="Genomic_DNA"/>
</dbReference>